<comment type="caution">
    <text evidence="2">The sequence shown here is derived from an EMBL/GenBank/DDBJ whole genome shotgun (WGS) entry which is preliminary data.</text>
</comment>
<dbReference type="OrthoDB" id="9798526at2"/>
<proteinExistence type="predicted"/>
<keyword evidence="1" id="KW-0812">Transmembrane</keyword>
<dbReference type="Pfam" id="PF06772">
    <property type="entry name" value="LtrA"/>
    <property type="match status" value="1"/>
</dbReference>
<feature type="transmembrane region" description="Helical" evidence="1">
    <location>
        <begin position="206"/>
        <end position="225"/>
    </location>
</feature>
<feature type="transmembrane region" description="Helical" evidence="1">
    <location>
        <begin position="237"/>
        <end position="257"/>
    </location>
</feature>
<evidence type="ECO:0000313" key="2">
    <source>
        <dbReference type="EMBL" id="PHN07181.1"/>
    </source>
</evidence>
<feature type="transmembrane region" description="Helical" evidence="1">
    <location>
        <begin position="278"/>
        <end position="298"/>
    </location>
</feature>
<dbReference type="InterPro" id="IPR010640">
    <property type="entry name" value="Low_temperature_requirement_A"/>
</dbReference>
<dbReference type="EMBL" id="PDUD01000011">
    <property type="protein sequence ID" value="PHN07181.1"/>
    <property type="molecule type" value="Genomic_DNA"/>
</dbReference>
<feature type="transmembrane region" description="Helical" evidence="1">
    <location>
        <begin position="173"/>
        <end position="194"/>
    </location>
</feature>
<feature type="transmembrane region" description="Helical" evidence="1">
    <location>
        <begin position="26"/>
        <end position="45"/>
    </location>
</feature>
<keyword evidence="3" id="KW-1185">Reference proteome</keyword>
<keyword evidence="1" id="KW-0472">Membrane</keyword>
<evidence type="ECO:0000313" key="3">
    <source>
        <dbReference type="Proteomes" id="UP000223913"/>
    </source>
</evidence>
<dbReference type="PANTHER" id="PTHR36840:SF1">
    <property type="entry name" value="BLL5714 PROTEIN"/>
    <property type="match status" value="1"/>
</dbReference>
<feature type="transmembrane region" description="Helical" evidence="1">
    <location>
        <begin position="147"/>
        <end position="167"/>
    </location>
</feature>
<feature type="transmembrane region" description="Helical" evidence="1">
    <location>
        <begin position="115"/>
        <end position="135"/>
    </location>
</feature>
<feature type="transmembrane region" description="Helical" evidence="1">
    <location>
        <begin position="367"/>
        <end position="385"/>
    </location>
</feature>
<dbReference type="RefSeq" id="WP_099149515.1">
    <property type="nucleotide sequence ID" value="NZ_PDUD01000011.1"/>
</dbReference>
<name>A0A2D0NFA0_FLAN2</name>
<feature type="transmembrane region" description="Helical" evidence="1">
    <location>
        <begin position="57"/>
        <end position="78"/>
    </location>
</feature>
<evidence type="ECO:0000256" key="1">
    <source>
        <dbReference type="SAM" id="Phobius"/>
    </source>
</evidence>
<protein>
    <recommendedName>
        <fullName evidence="4">Low temperature requirement protein A</fullName>
    </recommendedName>
</protein>
<accession>A0A2D0NFA0</accession>
<feature type="transmembrane region" description="Helical" evidence="1">
    <location>
        <begin position="341"/>
        <end position="361"/>
    </location>
</feature>
<dbReference type="AlphaFoldDB" id="A0A2D0NFA0"/>
<keyword evidence="1" id="KW-1133">Transmembrane helix</keyword>
<sequence>MAFSKVSSAWWGPPKKFDAPEEDRRVSWLELFYDLVYVIAIARITHHLSQHLSLESFFEYAALFMLIFWGWLNGSLYHDLHGNEGLRTRLMTLWQMMIIAALSITLDHLSPEDYASITVVFMIMQFYITYLWWSVGFYDPSHRKYNLPYTVLYLISLALMGLSLVLSPAWLKVLVPLIIICNYAPPFISQFLLRRTNTDLNLSSSMFERLGLFTIIVFGELVIGVVNGIGEKEVLDFSAWVDFGLALAVVFALWWIFFTLVSQREPKNGFLNASLLELLYVPALISLGLIAVSFTSLFVDNHEAYVSENIFGYAVTIFLISVSLMIGLLEFPGAFQKIKRPIRVSLLLTALLFLIATFFHIEWNVRTYLLGVLILLLAEITYLNTQYYGIRAKLEE</sequence>
<dbReference type="PANTHER" id="PTHR36840">
    <property type="entry name" value="BLL5714 PROTEIN"/>
    <property type="match status" value="1"/>
</dbReference>
<organism evidence="2 3">
    <name type="scientific">Flavilitoribacter nigricans (strain ATCC 23147 / DSM 23189 / NBRC 102662 / NCIMB 1420 / SS-2)</name>
    <name type="common">Lewinella nigricans</name>
    <dbReference type="NCBI Taxonomy" id="1122177"/>
    <lineage>
        <taxon>Bacteria</taxon>
        <taxon>Pseudomonadati</taxon>
        <taxon>Bacteroidota</taxon>
        <taxon>Saprospiria</taxon>
        <taxon>Saprospirales</taxon>
        <taxon>Lewinellaceae</taxon>
        <taxon>Flavilitoribacter</taxon>
    </lineage>
</organism>
<dbReference type="Proteomes" id="UP000223913">
    <property type="component" value="Unassembled WGS sequence"/>
</dbReference>
<reference evidence="2 3" key="1">
    <citation type="submission" date="2017-10" db="EMBL/GenBank/DDBJ databases">
        <title>The draft genome sequence of Lewinella nigricans NBRC 102662.</title>
        <authorList>
            <person name="Wang K."/>
        </authorList>
    </citation>
    <scope>NUCLEOTIDE SEQUENCE [LARGE SCALE GENOMIC DNA]</scope>
    <source>
        <strain evidence="2 3">NBRC 102662</strain>
    </source>
</reference>
<feature type="transmembrane region" description="Helical" evidence="1">
    <location>
        <begin position="90"/>
        <end position="109"/>
    </location>
</feature>
<feature type="transmembrane region" description="Helical" evidence="1">
    <location>
        <begin position="310"/>
        <end position="329"/>
    </location>
</feature>
<evidence type="ECO:0008006" key="4">
    <source>
        <dbReference type="Google" id="ProtNLM"/>
    </source>
</evidence>
<gene>
    <name evidence="2" type="ORF">CRP01_08120</name>
</gene>